<evidence type="ECO:0000313" key="8">
    <source>
        <dbReference type="EMBL" id="WOJ96991.1"/>
    </source>
</evidence>
<comment type="subcellular location">
    <subcellularLocation>
        <location evidence="1">Cell membrane</location>
        <topology evidence="1">Multi-pass membrane protein</topology>
    </subcellularLocation>
</comment>
<dbReference type="InterPro" id="IPR050448">
    <property type="entry name" value="OpgB/LTA_synthase_biosynth"/>
</dbReference>
<evidence type="ECO:0000259" key="7">
    <source>
        <dbReference type="Pfam" id="PF00884"/>
    </source>
</evidence>
<dbReference type="InterPro" id="IPR000917">
    <property type="entry name" value="Sulfatase_N"/>
</dbReference>
<dbReference type="Pfam" id="PF00884">
    <property type="entry name" value="Sulfatase"/>
    <property type="match status" value="1"/>
</dbReference>
<evidence type="ECO:0000256" key="6">
    <source>
        <dbReference type="SAM" id="Phobius"/>
    </source>
</evidence>
<evidence type="ECO:0000256" key="4">
    <source>
        <dbReference type="ARBA" id="ARBA00022989"/>
    </source>
</evidence>
<gene>
    <name evidence="8" type="ORF">R0137_00110</name>
</gene>
<keyword evidence="4 6" id="KW-1133">Transmembrane helix</keyword>
<evidence type="ECO:0000256" key="5">
    <source>
        <dbReference type="ARBA" id="ARBA00023136"/>
    </source>
</evidence>
<keyword evidence="9" id="KW-1185">Reference proteome</keyword>
<feature type="domain" description="Sulfatase N-terminal" evidence="7">
    <location>
        <begin position="178"/>
        <end position="450"/>
    </location>
</feature>
<feature type="transmembrane region" description="Helical" evidence="6">
    <location>
        <begin position="110"/>
        <end position="130"/>
    </location>
</feature>
<proteinExistence type="predicted"/>
<feature type="transmembrane region" description="Helical" evidence="6">
    <location>
        <begin position="27"/>
        <end position="48"/>
    </location>
</feature>
<protein>
    <submittedName>
        <fullName evidence="8">Sulfatase-like hydrolase/transferase</fullName>
    </submittedName>
</protein>
<dbReference type="Proteomes" id="UP001626549">
    <property type="component" value="Chromosome"/>
</dbReference>
<feature type="transmembrane region" description="Helical" evidence="6">
    <location>
        <begin position="79"/>
        <end position="98"/>
    </location>
</feature>
<organism evidence="8 9">
    <name type="scientific">Congregibacter brevis</name>
    <dbReference type="NCBI Taxonomy" id="3081201"/>
    <lineage>
        <taxon>Bacteria</taxon>
        <taxon>Pseudomonadati</taxon>
        <taxon>Pseudomonadota</taxon>
        <taxon>Gammaproteobacteria</taxon>
        <taxon>Cellvibrionales</taxon>
        <taxon>Halieaceae</taxon>
        <taxon>Congregibacter</taxon>
    </lineage>
</organism>
<evidence type="ECO:0000256" key="2">
    <source>
        <dbReference type="ARBA" id="ARBA00022475"/>
    </source>
</evidence>
<reference evidence="8 9" key="1">
    <citation type="submission" date="2023-10" db="EMBL/GenBank/DDBJ databases">
        <title>Two novel species belonging to the OM43/NOR5 clade.</title>
        <authorList>
            <person name="Park M."/>
        </authorList>
    </citation>
    <scope>NUCLEOTIDE SEQUENCE [LARGE SCALE GENOMIC DNA]</scope>
    <source>
        <strain evidence="8 9">IMCC45268</strain>
    </source>
</reference>
<keyword evidence="3 6" id="KW-0812">Transmembrane</keyword>
<dbReference type="CDD" id="cd16015">
    <property type="entry name" value="LTA_synthase"/>
    <property type="match status" value="1"/>
</dbReference>
<sequence length="811" mass="89682">MLALLLCAAAFVTALWRLDRGTRTLWIRLTASVSTFVFLLLSISWFIANAFTGEGVNGAVFYHLRTGFGGAGLREYATLISAFVFATTCAAALAVLVYRRKPGKQPERLSWQNGILAVALPVLCFIHPTVNATLRDFNYALYGSESLMDSALGNEEAAEPFESHYIQQEPEWQSPPRRNLVVIYAESLEQTYFDEKLFPGLITELRELQDRAVTFSNIRSVEGTGFTIAGLVASQCGLPLITTGHPNSMRGMDRFLAGATCIGDVLKTQEYTLHYLGGADLSFAGKGSFFETHGFDSVMGRQELEPLLDDPSYVSTWGLYDDFLLEQFLGRFEQLSEEDQPFGLFGLTMDTHHPSGHRSRSCEGLEYADGRNRMLNAVHCADHLLATTLKAILASPAADNTLVVLASDHLALKNDAYDLLTQGKRRNLLWLFTPDSEPKTYRQPGTTMDTSVALLRGLGADVEAFALGRNISQPKTSLFATLPEVNSQLRRWRGDYAKLWDLPEQIEALSLNSQKRTVEINDRQFQAPALIALNDGKMESIRFEFDSRQNLYQYVQEMTPDATFVWFDECSKVRALELKLPVAGLCYFAGRTNGRRVLAEVVTDTEALNAGDLRSVSGGFTTEDQNNERRQRLATLAEYGVADLRQSSIQTSLLSVGAKLSVRSSGGPKSRSLLETASQKDIMERGIQLFALTDSGTAELIAHYDLCQKNSSPSKTPGEILQSRITDNESTGHRGATYLLVAHDSPTCGAPLEPLLEGLPLTEWKDLGFRQPYIALFSPNRRSASIELSGDRYSQLRVTFSGTELVAAAHQ</sequence>
<evidence type="ECO:0000313" key="9">
    <source>
        <dbReference type="Proteomes" id="UP001626549"/>
    </source>
</evidence>
<keyword evidence="2" id="KW-1003">Cell membrane</keyword>
<evidence type="ECO:0000256" key="1">
    <source>
        <dbReference type="ARBA" id="ARBA00004651"/>
    </source>
</evidence>
<dbReference type="EMBL" id="CP136865">
    <property type="protein sequence ID" value="WOJ96991.1"/>
    <property type="molecule type" value="Genomic_DNA"/>
</dbReference>
<dbReference type="PANTHER" id="PTHR47371">
    <property type="entry name" value="LIPOTEICHOIC ACID SYNTHASE"/>
    <property type="match status" value="1"/>
</dbReference>
<name>A0ABZ0IG48_9GAMM</name>
<accession>A0ABZ0IG48</accession>
<evidence type="ECO:0000256" key="3">
    <source>
        <dbReference type="ARBA" id="ARBA00022692"/>
    </source>
</evidence>
<dbReference type="RefSeq" id="WP_407327677.1">
    <property type="nucleotide sequence ID" value="NZ_CP136865.1"/>
</dbReference>
<dbReference type="Gene3D" id="3.40.720.10">
    <property type="entry name" value="Alkaline Phosphatase, subunit A"/>
    <property type="match status" value="1"/>
</dbReference>
<keyword evidence="5 6" id="KW-0472">Membrane</keyword>
<dbReference type="InterPro" id="IPR017850">
    <property type="entry name" value="Alkaline_phosphatase_core_sf"/>
</dbReference>
<dbReference type="PANTHER" id="PTHR47371:SF3">
    <property type="entry name" value="PHOSPHOGLYCEROL TRANSFERASE I"/>
    <property type="match status" value="1"/>
</dbReference>
<dbReference type="SUPFAM" id="SSF53649">
    <property type="entry name" value="Alkaline phosphatase-like"/>
    <property type="match status" value="1"/>
</dbReference>